<dbReference type="EMBL" id="CP031165">
    <property type="protein sequence ID" value="AXV05712.1"/>
    <property type="molecule type" value="Genomic_DNA"/>
</dbReference>
<dbReference type="AlphaFoldDB" id="A0A346XU15"/>
<keyword evidence="2" id="KW-0812">Transmembrane</keyword>
<keyword evidence="2" id="KW-0472">Membrane</keyword>
<organism evidence="3 4">
    <name type="scientific">Euzebya pacifica</name>
    <dbReference type="NCBI Taxonomy" id="1608957"/>
    <lineage>
        <taxon>Bacteria</taxon>
        <taxon>Bacillati</taxon>
        <taxon>Actinomycetota</taxon>
        <taxon>Nitriliruptoria</taxon>
        <taxon>Euzebyales</taxon>
    </lineage>
</organism>
<gene>
    <name evidence="3" type="ORF">DVS28_a1011</name>
</gene>
<protein>
    <submittedName>
        <fullName evidence="3">Uncharacterized protein</fullName>
    </submittedName>
</protein>
<feature type="compositionally biased region" description="Acidic residues" evidence="1">
    <location>
        <begin position="1"/>
        <end position="20"/>
    </location>
</feature>
<feature type="transmembrane region" description="Helical" evidence="2">
    <location>
        <begin position="58"/>
        <end position="78"/>
    </location>
</feature>
<feature type="compositionally biased region" description="Basic and acidic residues" evidence="1">
    <location>
        <begin position="43"/>
        <end position="56"/>
    </location>
</feature>
<keyword evidence="2" id="KW-1133">Transmembrane helix</keyword>
<evidence type="ECO:0000313" key="4">
    <source>
        <dbReference type="Proteomes" id="UP000264006"/>
    </source>
</evidence>
<dbReference type="Proteomes" id="UP000264006">
    <property type="component" value="Chromosome"/>
</dbReference>
<feature type="region of interest" description="Disordered" evidence="1">
    <location>
        <begin position="1"/>
        <end position="56"/>
    </location>
</feature>
<proteinExistence type="predicted"/>
<accession>A0A346XU15</accession>
<evidence type="ECO:0000313" key="3">
    <source>
        <dbReference type="EMBL" id="AXV05712.1"/>
    </source>
</evidence>
<evidence type="ECO:0000256" key="2">
    <source>
        <dbReference type="SAM" id="Phobius"/>
    </source>
</evidence>
<keyword evidence="4" id="KW-1185">Reference proteome</keyword>
<sequence length="312" mass="32391">MVMDVDELDAWLGTGDEESGGQDSRGPDDDGRARAPWGAAPPRTDDLGSGRDDRGRRWVPIAGGALLLWLLVMAVAFGRGSGTDDADESPSVMDTAMAAGSAPTEPVGTAGTIQPAEAVEPIGPADDAAAGNATGGDAAGHVHEGERDFGAIVALRTAVTETTDGTDRYLEWAVPVDRVPLHEDVTLVVLDAVWLRGRDGVFDRAEAGRFAVPVGADGAALTAPWAVGAAIPYDPPEPIEPPVLRQRVAEVEDALVMDGWTDVVVHASDAHADLTGVWVVVVDGVDPAGVQRIGALLWLHDDGTLRVLGGSR</sequence>
<evidence type="ECO:0000256" key="1">
    <source>
        <dbReference type="SAM" id="MobiDB-lite"/>
    </source>
</evidence>
<dbReference type="KEGG" id="euz:DVS28_a1011"/>
<reference evidence="3 4" key="1">
    <citation type="submission" date="2018-09" db="EMBL/GenBank/DDBJ databases">
        <title>Complete genome sequence of Euzebya sp. DY32-46 isolated from seawater of Pacific Ocean.</title>
        <authorList>
            <person name="Xu L."/>
            <person name="Wu Y.-H."/>
            <person name="Xu X.-W."/>
        </authorList>
    </citation>
    <scope>NUCLEOTIDE SEQUENCE [LARGE SCALE GENOMIC DNA]</scope>
    <source>
        <strain evidence="3 4">DY32-46</strain>
    </source>
</reference>
<name>A0A346XU15_9ACTN</name>